<dbReference type="PROSITE" id="PS51898">
    <property type="entry name" value="TYR_RECOMBINASE"/>
    <property type="match status" value="1"/>
</dbReference>
<evidence type="ECO:0000313" key="2">
    <source>
        <dbReference type="Proteomes" id="UP001152795"/>
    </source>
</evidence>
<sequence>MYQDTQIQEPWQRMHAFATGVSGGAGSMHPIGPVALGKLPIVSRFMKGVFRMNTPQPKLCTTRKVQVALDHLKRLRPVEELSLREISGNLVLLLALTSAARAHELAALDLDHLTEKEDSWEFTLAVHVKQSRPGHPARKIYLPAYPVNRKLCVVTTVRAYRARTIAIRQFLKLLLALIAPHAPISSQTVSRWLRNILKLAEINPTFTGHSTRSASTTAAAEAGIPLELILEAADWSSAGTFRAHYLRPTGIGKETFANSVISG</sequence>
<dbReference type="Proteomes" id="UP001152795">
    <property type="component" value="Unassembled WGS sequence"/>
</dbReference>
<dbReference type="GO" id="GO:0003677">
    <property type="term" value="F:DNA binding"/>
    <property type="evidence" value="ECO:0007669"/>
    <property type="project" value="InterPro"/>
</dbReference>
<dbReference type="PANTHER" id="PTHR35617">
    <property type="entry name" value="PHAGE_INTEGRASE DOMAIN-CONTAINING PROTEIN"/>
    <property type="match status" value="1"/>
</dbReference>
<dbReference type="SUPFAM" id="SSF56349">
    <property type="entry name" value="DNA breaking-rejoining enzymes"/>
    <property type="match status" value="1"/>
</dbReference>
<comment type="caution">
    <text evidence="1">The sequence shown here is derived from an EMBL/GenBank/DDBJ whole genome shotgun (WGS) entry which is preliminary data.</text>
</comment>
<proteinExistence type="predicted"/>
<protein>
    <submittedName>
        <fullName evidence="1">Integrase recombinase xerD-like</fullName>
    </submittedName>
</protein>
<evidence type="ECO:0000313" key="1">
    <source>
        <dbReference type="EMBL" id="CAB3979363.1"/>
    </source>
</evidence>
<dbReference type="AlphaFoldDB" id="A0A6S7FQW5"/>
<dbReference type="EMBL" id="CACRXK020000190">
    <property type="protein sequence ID" value="CAB3979363.1"/>
    <property type="molecule type" value="Genomic_DNA"/>
</dbReference>
<keyword evidence="2" id="KW-1185">Reference proteome</keyword>
<dbReference type="InterPro" id="IPR013762">
    <property type="entry name" value="Integrase-like_cat_sf"/>
</dbReference>
<name>A0A6S7FQW5_PARCT</name>
<accession>A0A6S7FQW5</accession>
<dbReference type="InterPro" id="IPR002104">
    <property type="entry name" value="Integrase_catalytic"/>
</dbReference>
<dbReference type="GO" id="GO:0015074">
    <property type="term" value="P:DNA integration"/>
    <property type="evidence" value="ECO:0007669"/>
    <property type="project" value="InterPro"/>
</dbReference>
<dbReference type="InterPro" id="IPR011010">
    <property type="entry name" value="DNA_brk_join_enz"/>
</dbReference>
<dbReference type="GO" id="GO:0006310">
    <property type="term" value="P:DNA recombination"/>
    <property type="evidence" value="ECO:0007669"/>
    <property type="project" value="InterPro"/>
</dbReference>
<dbReference type="PANTHER" id="PTHR35617:SF3">
    <property type="entry name" value="CORE-BINDING (CB) DOMAIN-CONTAINING PROTEIN"/>
    <property type="match status" value="1"/>
</dbReference>
<dbReference type="Gene3D" id="1.10.443.10">
    <property type="entry name" value="Intergrase catalytic core"/>
    <property type="match status" value="1"/>
</dbReference>
<dbReference type="OrthoDB" id="7699712at2759"/>
<dbReference type="Pfam" id="PF00589">
    <property type="entry name" value="Phage_integrase"/>
    <property type="match status" value="1"/>
</dbReference>
<reference evidence="1" key="1">
    <citation type="submission" date="2020-04" db="EMBL/GenBank/DDBJ databases">
        <authorList>
            <person name="Alioto T."/>
            <person name="Alioto T."/>
            <person name="Gomez Garrido J."/>
        </authorList>
    </citation>
    <scope>NUCLEOTIDE SEQUENCE</scope>
    <source>
        <strain evidence="1">A484AB</strain>
    </source>
</reference>
<organism evidence="1 2">
    <name type="scientific">Paramuricea clavata</name>
    <name type="common">Red gorgonian</name>
    <name type="synonym">Violescent sea-whip</name>
    <dbReference type="NCBI Taxonomy" id="317549"/>
    <lineage>
        <taxon>Eukaryota</taxon>
        <taxon>Metazoa</taxon>
        <taxon>Cnidaria</taxon>
        <taxon>Anthozoa</taxon>
        <taxon>Octocorallia</taxon>
        <taxon>Malacalcyonacea</taxon>
        <taxon>Plexauridae</taxon>
        <taxon>Paramuricea</taxon>
    </lineage>
</organism>
<gene>
    <name evidence="1" type="ORF">PACLA_8A023570</name>
</gene>